<protein>
    <submittedName>
        <fullName evidence="7">YihY/virulence factor BrkB family protein</fullName>
    </submittedName>
</protein>
<dbReference type="RefSeq" id="WP_381434723.1">
    <property type="nucleotide sequence ID" value="NZ_JBHSNO010000005.1"/>
</dbReference>
<dbReference type="Pfam" id="PF03631">
    <property type="entry name" value="Virul_fac_BrkB"/>
    <property type="match status" value="1"/>
</dbReference>
<dbReference type="NCBIfam" id="TIGR00765">
    <property type="entry name" value="yihY_not_rbn"/>
    <property type="match status" value="1"/>
</dbReference>
<gene>
    <name evidence="7" type="ORF">ACFPRA_12315</name>
</gene>
<dbReference type="EMBL" id="JBHSNO010000005">
    <property type="protein sequence ID" value="MFC5589681.1"/>
    <property type="molecule type" value="Genomic_DNA"/>
</dbReference>
<feature type="transmembrane region" description="Helical" evidence="6">
    <location>
        <begin position="165"/>
        <end position="189"/>
    </location>
</feature>
<organism evidence="7 8">
    <name type="scientific">Sporosarcina soli</name>
    <dbReference type="NCBI Taxonomy" id="334736"/>
    <lineage>
        <taxon>Bacteria</taxon>
        <taxon>Bacillati</taxon>
        <taxon>Bacillota</taxon>
        <taxon>Bacilli</taxon>
        <taxon>Bacillales</taxon>
        <taxon>Caryophanaceae</taxon>
        <taxon>Sporosarcina</taxon>
    </lineage>
</organism>
<evidence type="ECO:0000256" key="1">
    <source>
        <dbReference type="ARBA" id="ARBA00004651"/>
    </source>
</evidence>
<evidence type="ECO:0000256" key="3">
    <source>
        <dbReference type="ARBA" id="ARBA00022692"/>
    </source>
</evidence>
<evidence type="ECO:0000313" key="7">
    <source>
        <dbReference type="EMBL" id="MFC5589681.1"/>
    </source>
</evidence>
<feature type="transmembrane region" description="Helical" evidence="6">
    <location>
        <begin position="232"/>
        <end position="261"/>
    </location>
</feature>
<comment type="caution">
    <text evidence="7">The sequence shown here is derived from an EMBL/GenBank/DDBJ whole genome shotgun (WGS) entry which is preliminary data.</text>
</comment>
<evidence type="ECO:0000256" key="2">
    <source>
        <dbReference type="ARBA" id="ARBA00022475"/>
    </source>
</evidence>
<feature type="transmembrane region" description="Helical" evidence="6">
    <location>
        <begin position="25"/>
        <end position="47"/>
    </location>
</feature>
<evidence type="ECO:0000313" key="8">
    <source>
        <dbReference type="Proteomes" id="UP001596109"/>
    </source>
</evidence>
<name>A0ABW0TJP3_9BACL</name>
<feature type="transmembrane region" description="Helical" evidence="6">
    <location>
        <begin position="201"/>
        <end position="220"/>
    </location>
</feature>
<dbReference type="PIRSF" id="PIRSF035875">
    <property type="entry name" value="RNase_BN"/>
    <property type="match status" value="1"/>
</dbReference>
<dbReference type="InterPro" id="IPR017039">
    <property type="entry name" value="Virul_fac_BrkB"/>
</dbReference>
<keyword evidence="4 6" id="KW-1133">Transmembrane helix</keyword>
<sequence length="276" mass="32031">MLIVKNALIRFFQERFYDQAAQTAYYLLLSMFPFLIFILSLLSFFTVNEEMLLTFLRPFAPDQAFRIIEYNVHAVLNKEQGKVLYVSLIVAFWISSMAVQSLARSLDLANGTVRRYAFWKVLIRDLGVTLLFMLVIPLSLFLPIIENALRTVLTHYDTIEEWQGWLIIWPNVKWGLGTLFLFLFFLLFFKVVPTGRMKLKDVLPGALFSAIGWQLFSFVFGDYVSNVDYTRLYGQLSGIILLVTWFYFTAVILLLSGLLNAEGRKLSKRRKGARIR</sequence>
<evidence type="ECO:0000256" key="4">
    <source>
        <dbReference type="ARBA" id="ARBA00022989"/>
    </source>
</evidence>
<proteinExistence type="predicted"/>
<reference evidence="8" key="1">
    <citation type="journal article" date="2019" name="Int. J. Syst. Evol. Microbiol.">
        <title>The Global Catalogue of Microorganisms (GCM) 10K type strain sequencing project: providing services to taxonomists for standard genome sequencing and annotation.</title>
        <authorList>
            <consortium name="The Broad Institute Genomics Platform"/>
            <consortium name="The Broad Institute Genome Sequencing Center for Infectious Disease"/>
            <person name="Wu L."/>
            <person name="Ma J."/>
        </authorList>
    </citation>
    <scope>NUCLEOTIDE SEQUENCE [LARGE SCALE GENOMIC DNA]</scope>
    <source>
        <strain evidence="8">CGMCC 4.1434</strain>
    </source>
</reference>
<feature type="transmembrane region" description="Helical" evidence="6">
    <location>
        <begin position="83"/>
        <end position="103"/>
    </location>
</feature>
<evidence type="ECO:0000256" key="5">
    <source>
        <dbReference type="ARBA" id="ARBA00023136"/>
    </source>
</evidence>
<keyword evidence="8" id="KW-1185">Reference proteome</keyword>
<dbReference type="PANTHER" id="PTHR30213:SF0">
    <property type="entry name" value="UPF0761 MEMBRANE PROTEIN YIHY"/>
    <property type="match status" value="1"/>
</dbReference>
<keyword evidence="2" id="KW-1003">Cell membrane</keyword>
<accession>A0ABW0TJP3</accession>
<feature type="transmembrane region" description="Helical" evidence="6">
    <location>
        <begin position="123"/>
        <end position="145"/>
    </location>
</feature>
<keyword evidence="5 6" id="KW-0472">Membrane</keyword>
<keyword evidence="3 6" id="KW-0812">Transmembrane</keyword>
<dbReference type="Proteomes" id="UP001596109">
    <property type="component" value="Unassembled WGS sequence"/>
</dbReference>
<evidence type="ECO:0000256" key="6">
    <source>
        <dbReference type="SAM" id="Phobius"/>
    </source>
</evidence>
<dbReference type="PANTHER" id="PTHR30213">
    <property type="entry name" value="INNER MEMBRANE PROTEIN YHJD"/>
    <property type="match status" value="1"/>
</dbReference>
<comment type="subcellular location">
    <subcellularLocation>
        <location evidence="1">Cell membrane</location>
        <topology evidence="1">Multi-pass membrane protein</topology>
    </subcellularLocation>
</comment>